<evidence type="ECO:0000256" key="3">
    <source>
        <dbReference type="RuleBase" id="RU000363"/>
    </source>
</evidence>
<dbReference type="GO" id="GO:0016616">
    <property type="term" value="F:oxidoreductase activity, acting on the CH-OH group of donors, NAD or NADP as acceptor"/>
    <property type="evidence" value="ECO:0007669"/>
    <property type="project" value="UniProtKB-ARBA"/>
</dbReference>
<keyword evidence="2" id="KW-0560">Oxidoreductase</keyword>
<dbReference type="InterPro" id="IPR057326">
    <property type="entry name" value="KR_dom"/>
</dbReference>
<dbReference type="PROSITE" id="PS00061">
    <property type="entry name" value="ADH_SHORT"/>
    <property type="match status" value="1"/>
</dbReference>
<evidence type="ECO:0000256" key="1">
    <source>
        <dbReference type="ARBA" id="ARBA00006484"/>
    </source>
</evidence>
<sequence length="253" mass="26147">MSHPSLAARTAVVTGAASGMGAATARLLAASGARVALLARRTERLDSLAEEIAAAGGQALAVTADVTDQASVDAAAKAVHDAYGPVDLVVNNAGVMLPNPLADGRIDEWTRMVDTNLTGALRIVRAFGSDLTAAAAEGRTADLVNVSSIASHVVFPDYAVYGATKAALTQLSAALRSEFGPRDVRVSAIEPGLTDTELAGHIDNPVLREQLGGMFDAIPALAAEDVADLIAYTVSRPRHVNLRHLVVLPTRQA</sequence>
<dbReference type="SUPFAM" id="SSF51735">
    <property type="entry name" value="NAD(P)-binding Rossmann-fold domains"/>
    <property type="match status" value="1"/>
</dbReference>
<dbReference type="Gene3D" id="3.40.50.720">
    <property type="entry name" value="NAD(P)-binding Rossmann-like Domain"/>
    <property type="match status" value="1"/>
</dbReference>
<proteinExistence type="inferred from homology"/>
<dbReference type="RefSeq" id="WP_049660175.1">
    <property type="nucleotide sequence ID" value="NZ_QVIG01000001.1"/>
</dbReference>
<name>A0A372ZWX8_9ACTN</name>
<keyword evidence="6" id="KW-1185">Reference proteome</keyword>
<feature type="domain" description="Ketoreductase" evidence="4">
    <location>
        <begin position="9"/>
        <end position="196"/>
    </location>
</feature>
<dbReference type="AlphaFoldDB" id="A0A372ZWX8"/>
<comment type="caution">
    <text evidence="5">The sequence shown here is derived from an EMBL/GenBank/DDBJ whole genome shotgun (WGS) entry which is preliminary data.</text>
</comment>
<dbReference type="PRINTS" id="PR00081">
    <property type="entry name" value="GDHRDH"/>
</dbReference>
<accession>A0A372ZWX8</accession>
<evidence type="ECO:0000313" key="5">
    <source>
        <dbReference type="EMBL" id="RGD60376.1"/>
    </source>
</evidence>
<dbReference type="PRINTS" id="PR00080">
    <property type="entry name" value="SDRFAMILY"/>
</dbReference>
<dbReference type="GO" id="GO:0016020">
    <property type="term" value="C:membrane"/>
    <property type="evidence" value="ECO:0007669"/>
    <property type="project" value="TreeGrafter"/>
</dbReference>
<reference evidence="5 6" key="1">
    <citation type="submission" date="2018-08" db="EMBL/GenBank/DDBJ databases">
        <title>Diversity &amp; Physiological Properties of Lignin-Decomposing Actinobacteria from Soil.</title>
        <authorList>
            <person name="Roh S.G."/>
            <person name="Kim S.B."/>
        </authorList>
    </citation>
    <scope>NUCLEOTIDE SEQUENCE [LARGE SCALE GENOMIC DNA]</scope>
    <source>
        <strain evidence="5 6">MMS17-GH009</strain>
    </source>
</reference>
<dbReference type="Proteomes" id="UP000263377">
    <property type="component" value="Unassembled WGS sequence"/>
</dbReference>
<gene>
    <name evidence="5" type="ORF">DR950_23600</name>
</gene>
<evidence type="ECO:0000313" key="6">
    <source>
        <dbReference type="Proteomes" id="UP000263377"/>
    </source>
</evidence>
<dbReference type="EMBL" id="QVIG01000001">
    <property type="protein sequence ID" value="RGD60376.1"/>
    <property type="molecule type" value="Genomic_DNA"/>
</dbReference>
<dbReference type="FunFam" id="3.40.50.720:FF:000047">
    <property type="entry name" value="NADP-dependent L-serine/L-allo-threonine dehydrogenase"/>
    <property type="match status" value="1"/>
</dbReference>
<organism evidence="5 6">
    <name type="scientific">Kitasatospora xanthocidica</name>
    <dbReference type="NCBI Taxonomy" id="83382"/>
    <lineage>
        <taxon>Bacteria</taxon>
        <taxon>Bacillati</taxon>
        <taxon>Actinomycetota</taxon>
        <taxon>Actinomycetes</taxon>
        <taxon>Kitasatosporales</taxon>
        <taxon>Streptomycetaceae</taxon>
        <taxon>Kitasatospora</taxon>
    </lineage>
</organism>
<dbReference type="InterPro" id="IPR020904">
    <property type="entry name" value="Sc_DH/Rdtase_CS"/>
</dbReference>
<dbReference type="InterPro" id="IPR002347">
    <property type="entry name" value="SDR_fam"/>
</dbReference>
<dbReference type="PANTHER" id="PTHR44196">
    <property type="entry name" value="DEHYDROGENASE/REDUCTASE SDR FAMILY MEMBER 7B"/>
    <property type="match status" value="1"/>
</dbReference>
<evidence type="ECO:0000256" key="2">
    <source>
        <dbReference type="ARBA" id="ARBA00023002"/>
    </source>
</evidence>
<comment type="similarity">
    <text evidence="1 3">Belongs to the short-chain dehydrogenases/reductases (SDR) family.</text>
</comment>
<dbReference type="SMART" id="SM00822">
    <property type="entry name" value="PKS_KR"/>
    <property type="match status" value="1"/>
</dbReference>
<protein>
    <submittedName>
        <fullName evidence="5">SDR family oxidoreductase</fullName>
    </submittedName>
</protein>
<dbReference type="InterPro" id="IPR036291">
    <property type="entry name" value="NAD(P)-bd_dom_sf"/>
</dbReference>
<dbReference type="PANTHER" id="PTHR44196:SF1">
    <property type="entry name" value="DEHYDROGENASE_REDUCTASE SDR FAMILY MEMBER 7B"/>
    <property type="match status" value="1"/>
</dbReference>
<evidence type="ECO:0000259" key="4">
    <source>
        <dbReference type="SMART" id="SM00822"/>
    </source>
</evidence>
<dbReference type="Pfam" id="PF00106">
    <property type="entry name" value="adh_short"/>
    <property type="match status" value="1"/>
</dbReference>